<keyword evidence="1" id="KW-0732">Signal</keyword>
<name>A0ABD1CTU6_CULPP</name>
<evidence type="ECO:0000256" key="1">
    <source>
        <dbReference type="SAM" id="SignalP"/>
    </source>
</evidence>
<dbReference type="EMBL" id="JBEHCU010009488">
    <property type="protein sequence ID" value="KAL1379793.1"/>
    <property type="molecule type" value="Genomic_DNA"/>
</dbReference>
<feature type="chain" id="PRO_5044881000" evidence="1">
    <location>
        <begin position="19"/>
        <end position="162"/>
    </location>
</feature>
<dbReference type="Proteomes" id="UP001562425">
    <property type="component" value="Unassembled WGS sequence"/>
</dbReference>
<comment type="caution">
    <text evidence="2">The sequence shown here is derived from an EMBL/GenBank/DDBJ whole genome shotgun (WGS) entry which is preliminary data.</text>
</comment>
<organism evidence="2 3">
    <name type="scientific">Culex pipiens pipiens</name>
    <name type="common">Northern house mosquito</name>
    <dbReference type="NCBI Taxonomy" id="38569"/>
    <lineage>
        <taxon>Eukaryota</taxon>
        <taxon>Metazoa</taxon>
        <taxon>Ecdysozoa</taxon>
        <taxon>Arthropoda</taxon>
        <taxon>Hexapoda</taxon>
        <taxon>Insecta</taxon>
        <taxon>Pterygota</taxon>
        <taxon>Neoptera</taxon>
        <taxon>Endopterygota</taxon>
        <taxon>Diptera</taxon>
        <taxon>Nematocera</taxon>
        <taxon>Culicoidea</taxon>
        <taxon>Culicidae</taxon>
        <taxon>Culicinae</taxon>
        <taxon>Culicini</taxon>
        <taxon>Culex</taxon>
        <taxon>Culex</taxon>
    </lineage>
</organism>
<proteinExistence type="predicted"/>
<sequence>MIKWILLTLLAYLQLISRNGLIVSDIQQTKQRAKDAILEHGLAIGNPQNPCLVAANDEAIRRATQAARDLSVSAETVYNVVRLLPIDRFYSVARTFQNRSSEFQWTVLGKLGEANAVTNLQELQADLAFHRIRREAFQRWDEISRNYIFNMDLLIEEDQQCF</sequence>
<evidence type="ECO:0000313" key="2">
    <source>
        <dbReference type="EMBL" id="KAL1379793.1"/>
    </source>
</evidence>
<reference evidence="2 3" key="1">
    <citation type="submission" date="2024-05" db="EMBL/GenBank/DDBJ databases">
        <title>Culex pipiens pipiens assembly and annotation.</title>
        <authorList>
            <person name="Alout H."/>
            <person name="Durand T."/>
        </authorList>
    </citation>
    <scope>NUCLEOTIDE SEQUENCE [LARGE SCALE GENOMIC DNA]</scope>
    <source>
        <strain evidence="2">HA-2024</strain>
        <tissue evidence="2">Whole body</tissue>
    </source>
</reference>
<keyword evidence="3" id="KW-1185">Reference proteome</keyword>
<feature type="signal peptide" evidence="1">
    <location>
        <begin position="1"/>
        <end position="18"/>
    </location>
</feature>
<gene>
    <name evidence="2" type="ORF">pipiens_014640</name>
</gene>
<protein>
    <submittedName>
        <fullName evidence="2">Uncharacterized protein</fullName>
    </submittedName>
</protein>
<evidence type="ECO:0000313" key="3">
    <source>
        <dbReference type="Proteomes" id="UP001562425"/>
    </source>
</evidence>
<dbReference type="AlphaFoldDB" id="A0ABD1CTU6"/>
<accession>A0ABD1CTU6</accession>